<name>A0A4V3EJW3_9ACTN</name>
<keyword evidence="1 2" id="KW-0238">DNA-binding</keyword>
<dbReference type="InterPro" id="IPR001647">
    <property type="entry name" value="HTH_TetR"/>
</dbReference>
<dbReference type="PANTHER" id="PTHR30055:SF200">
    <property type="entry name" value="HTH-TYPE TRANSCRIPTIONAL REPRESSOR BDCR"/>
    <property type="match status" value="1"/>
</dbReference>
<evidence type="ECO:0000256" key="2">
    <source>
        <dbReference type="PROSITE-ProRule" id="PRU00335"/>
    </source>
</evidence>
<comment type="caution">
    <text evidence="5">The sequence shown here is derived from an EMBL/GenBank/DDBJ whole genome shotgun (WGS) entry which is preliminary data.</text>
</comment>
<sequence length="233" mass="25916">MTLGERSTGGRTHVPSAAERQADPAAPKGRSSGRPSDRHGEILDAALELFATIGYRATTMSQIGDRIGIRGPSLYKHVHSKQEMLVEIMAGMMEELLRRQRAALDAGGDVRERLERITAVHVQYHAEHRYEAFVGHREIDSLEEPERSRILDLRREYESRFRELVQEGREHDVFGASSDRWASYAILDMGIGVSAWYNPSGSVGPDELAATYAEFAVRMLGAGEAEPAPRRSA</sequence>
<dbReference type="Gene3D" id="1.10.357.10">
    <property type="entry name" value="Tetracycline Repressor, domain 2"/>
    <property type="match status" value="1"/>
</dbReference>
<feature type="domain" description="HTH tetR-type" evidence="4">
    <location>
        <begin position="36"/>
        <end position="96"/>
    </location>
</feature>
<gene>
    <name evidence="5" type="ORF">BDK89_4319</name>
</gene>
<accession>A0A4V3EJW3</accession>
<dbReference type="AlphaFoldDB" id="A0A4V3EJW3"/>
<evidence type="ECO:0000313" key="6">
    <source>
        <dbReference type="Proteomes" id="UP000294558"/>
    </source>
</evidence>
<organism evidence="5 6">
    <name type="scientific">Ilumatobacter fluminis</name>
    <dbReference type="NCBI Taxonomy" id="467091"/>
    <lineage>
        <taxon>Bacteria</taxon>
        <taxon>Bacillati</taxon>
        <taxon>Actinomycetota</taxon>
        <taxon>Acidimicrobiia</taxon>
        <taxon>Acidimicrobiales</taxon>
        <taxon>Ilumatobacteraceae</taxon>
        <taxon>Ilumatobacter</taxon>
    </lineage>
</organism>
<reference evidence="5 6" key="1">
    <citation type="submission" date="2019-03" db="EMBL/GenBank/DDBJ databases">
        <title>Sequencing the genomes of 1000 actinobacteria strains.</title>
        <authorList>
            <person name="Klenk H.-P."/>
        </authorList>
    </citation>
    <scope>NUCLEOTIDE SEQUENCE [LARGE SCALE GENOMIC DNA]</scope>
    <source>
        <strain evidence="5 6">DSM 18936</strain>
    </source>
</reference>
<dbReference type="InterPro" id="IPR041490">
    <property type="entry name" value="KstR2_TetR_C"/>
</dbReference>
<evidence type="ECO:0000259" key="4">
    <source>
        <dbReference type="PROSITE" id="PS50977"/>
    </source>
</evidence>
<evidence type="ECO:0000256" key="3">
    <source>
        <dbReference type="SAM" id="MobiDB-lite"/>
    </source>
</evidence>
<dbReference type="InterPro" id="IPR050109">
    <property type="entry name" value="HTH-type_TetR-like_transc_reg"/>
</dbReference>
<dbReference type="SUPFAM" id="SSF46689">
    <property type="entry name" value="Homeodomain-like"/>
    <property type="match status" value="1"/>
</dbReference>
<dbReference type="SUPFAM" id="SSF48498">
    <property type="entry name" value="Tetracyclin repressor-like, C-terminal domain"/>
    <property type="match status" value="1"/>
</dbReference>
<dbReference type="PRINTS" id="PR00455">
    <property type="entry name" value="HTHTETR"/>
</dbReference>
<dbReference type="GO" id="GO:0003700">
    <property type="term" value="F:DNA-binding transcription factor activity"/>
    <property type="evidence" value="ECO:0007669"/>
    <property type="project" value="TreeGrafter"/>
</dbReference>
<dbReference type="Pfam" id="PF00440">
    <property type="entry name" value="TetR_N"/>
    <property type="match status" value="1"/>
</dbReference>
<dbReference type="EMBL" id="SOAU01000001">
    <property type="protein sequence ID" value="TDT18688.1"/>
    <property type="molecule type" value="Genomic_DNA"/>
</dbReference>
<dbReference type="PANTHER" id="PTHR30055">
    <property type="entry name" value="HTH-TYPE TRANSCRIPTIONAL REGULATOR RUTR"/>
    <property type="match status" value="1"/>
</dbReference>
<dbReference type="OrthoDB" id="3190535at2"/>
<dbReference type="Proteomes" id="UP000294558">
    <property type="component" value="Unassembled WGS sequence"/>
</dbReference>
<dbReference type="InterPro" id="IPR036271">
    <property type="entry name" value="Tet_transcr_reg_TetR-rel_C_sf"/>
</dbReference>
<evidence type="ECO:0000256" key="1">
    <source>
        <dbReference type="ARBA" id="ARBA00023125"/>
    </source>
</evidence>
<protein>
    <submittedName>
        <fullName evidence="5">TetR family transcriptional regulator</fullName>
    </submittedName>
</protein>
<dbReference type="RefSeq" id="WP_133870893.1">
    <property type="nucleotide sequence ID" value="NZ_SOAU01000001.1"/>
</dbReference>
<dbReference type="PROSITE" id="PS50977">
    <property type="entry name" value="HTH_TETR_2"/>
    <property type="match status" value="1"/>
</dbReference>
<feature type="region of interest" description="Disordered" evidence="3">
    <location>
        <begin position="1"/>
        <end position="38"/>
    </location>
</feature>
<proteinExistence type="predicted"/>
<dbReference type="GO" id="GO:0000976">
    <property type="term" value="F:transcription cis-regulatory region binding"/>
    <property type="evidence" value="ECO:0007669"/>
    <property type="project" value="TreeGrafter"/>
</dbReference>
<feature type="DNA-binding region" description="H-T-H motif" evidence="2">
    <location>
        <begin position="59"/>
        <end position="78"/>
    </location>
</feature>
<evidence type="ECO:0000313" key="5">
    <source>
        <dbReference type="EMBL" id="TDT18688.1"/>
    </source>
</evidence>
<dbReference type="InterPro" id="IPR009057">
    <property type="entry name" value="Homeodomain-like_sf"/>
</dbReference>
<dbReference type="Pfam" id="PF17932">
    <property type="entry name" value="TetR_C_24"/>
    <property type="match status" value="1"/>
</dbReference>
<keyword evidence="6" id="KW-1185">Reference proteome</keyword>